<feature type="compositionally biased region" description="Basic and acidic residues" evidence="9">
    <location>
        <begin position="37"/>
        <end position="49"/>
    </location>
</feature>
<proteinExistence type="inferred from homology"/>
<reference evidence="12" key="1">
    <citation type="submission" date="2016-11" db="UniProtKB">
        <authorList>
            <consortium name="WormBaseParasite"/>
        </authorList>
    </citation>
    <scope>IDENTIFICATION</scope>
</reference>
<dbReference type="GO" id="GO:0030141">
    <property type="term" value="C:secretory granule"/>
    <property type="evidence" value="ECO:0007669"/>
    <property type="project" value="InterPro"/>
</dbReference>
<dbReference type="Proteomes" id="UP000095281">
    <property type="component" value="Unplaced"/>
</dbReference>
<dbReference type="AlphaFoldDB" id="A0A1I8AYE6"/>
<comment type="similarity">
    <text evidence="2">Belongs to the 7B2 family.</text>
</comment>
<evidence type="ECO:0000256" key="2">
    <source>
        <dbReference type="ARBA" id="ARBA00006348"/>
    </source>
</evidence>
<evidence type="ECO:0000256" key="8">
    <source>
        <dbReference type="ARBA" id="ARBA00023186"/>
    </source>
</evidence>
<dbReference type="GO" id="GO:0046883">
    <property type="term" value="P:regulation of hormone secretion"/>
    <property type="evidence" value="ECO:0007669"/>
    <property type="project" value="TreeGrafter"/>
</dbReference>
<evidence type="ECO:0000256" key="5">
    <source>
        <dbReference type="ARBA" id="ARBA00022525"/>
    </source>
</evidence>
<evidence type="ECO:0000256" key="7">
    <source>
        <dbReference type="ARBA" id="ARBA00023157"/>
    </source>
</evidence>
<evidence type="ECO:0000256" key="1">
    <source>
        <dbReference type="ARBA" id="ARBA00004613"/>
    </source>
</evidence>
<evidence type="ECO:0000256" key="3">
    <source>
        <dbReference type="ARBA" id="ARBA00019589"/>
    </source>
</evidence>
<keyword evidence="5" id="KW-0964">Secreted</keyword>
<evidence type="ECO:0000313" key="12">
    <source>
        <dbReference type="WBParaSite" id="MhA1_Contig1032.frz3.gene14"/>
    </source>
</evidence>
<dbReference type="GO" id="GO:0007218">
    <property type="term" value="P:neuropeptide signaling pathway"/>
    <property type="evidence" value="ECO:0007669"/>
    <property type="project" value="InterPro"/>
</dbReference>
<keyword evidence="8" id="KW-0143">Chaperone</keyword>
<dbReference type="WBParaSite" id="MhA1_Contig1032.frz3.gene14">
    <property type="protein sequence ID" value="MhA1_Contig1032.frz3.gene14"/>
    <property type="gene ID" value="MhA1_Contig1032.frz3.gene14"/>
</dbReference>
<dbReference type="PANTHER" id="PTHR12738:SF0">
    <property type="entry name" value="NEUROENDOCRINE PROTEIN 7B2"/>
    <property type="match status" value="1"/>
</dbReference>
<dbReference type="OMA" id="SYCEPPN"/>
<comment type="subcellular location">
    <subcellularLocation>
        <location evidence="1">Secreted</location>
    </subcellularLocation>
</comment>
<evidence type="ECO:0000256" key="9">
    <source>
        <dbReference type="SAM" id="MobiDB-lite"/>
    </source>
</evidence>
<name>A0A1I8AYE6_MELHA</name>
<organism evidence="11 12">
    <name type="scientific">Meloidogyne hapla</name>
    <name type="common">Root-knot nematode worm</name>
    <dbReference type="NCBI Taxonomy" id="6305"/>
    <lineage>
        <taxon>Eukaryota</taxon>
        <taxon>Metazoa</taxon>
        <taxon>Ecdysozoa</taxon>
        <taxon>Nematoda</taxon>
        <taxon>Chromadorea</taxon>
        <taxon>Rhabditida</taxon>
        <taxon>Tylenchina</taxon>
        <taxon>Tylenchomorpha</taxon>
        <taxon>Tylenchoidea</taxon>
        <taxon>Meloidogynidae</taxon>
        <taxon>Meloidogyninae</taxon>
        <taxon>Meloidogyne</taxon>
    </lineage>
</organism>
<dbReference type="GO" id="GO:0005576">
    <property type="term" value="C:extracellular region"/>
    <property type="evidence" value="ECO:0007669"/>
    <property type="project" value="UniProtKB-SubCell"/>
</dbReference>
<feature type="signal peptide" evidence="10">
    <location>
        <begin position="1"/>
        <end position="17"/>
    </location>
</feature>
<dbReference type="GO" id="GO:0030234">
    <property type="term" value="F:enzyme regulator activity"/>
    <property type="evidence" value="ECO:0007669"/>
    <property type="project" value="TreeGrafter"/>
</dbReference>
<keyword evidence="4" id="KW-0813">Transport</keyword>
<evidence type="ECO:0000256" key="4">
    <source>
        <dbReference type="ARBA" id="ARBA00022448"/>
    </source>
</evidence>
<dbReference type="InterPro" id="IPR007945">
    <property type="entry name" value="Secretogranin_V"/>
</dbReference>
<feature type="region of interest" description="Disordered" evidence="9">
    <location>
        <begin position="141"/>
        <end position="188"/>
    </location>
</feature>
<feature type="compositionally biased region" description="Basic and acidic residues" evidence="9">
    <location>
        <begin position="178"/>
        <end position="188"/>
    </location>
</feature>
<evidence type="ECO:0000256" key="10">
    <source>
        <dbReference type="SAM" id="SignalP"/>
    </source>
</evidence>
<sequence>MLAELLAVALFVCGALAGGQQMPEFGEPVGGAGEGDQQLHPESEFSHRQEVKSDNVLPTYCDPPNPCPVGYSSRDGCLEEFDNTADFSRSYQARQQCLCDQEHMFNCQSKSTSEQYEQDLEQMLAKNGLHKSMIAKKFHVTRAEEPRRRKRSISPQQKHQSYSRYNPYLEGEPLNSVSKKDGRKVMQM</sequence>
<keyword evidence="7" id="KW-1015">Disulfide bond</keyword>
<keyword evidence="6 10" id="KW-0732">Signal</keyword>
<evidence type="ECO:0000256" key="6">
    <source>
        <dbReference type="ARBA" id="ARBA00022729"/>
    </source>
</evidence>
<dbReference type="Pfam" id="PF05281">
    <property type="entry name" value="Secretogranin_V"/>
    <property type="match status" value="1"/>
</dbReference>
<feature type="compositionally biased region" description="Polar residues" evidence="9">
    <location>
        <begin position="153"/>
        <end position="164"/>
    </location>
</feature>
<dbReference type="PANTHER" id="PTHR12738">
    <property type="entry name" value="NEUROENDOCRINE PROTEIN 7B2"/>
    <property type="match status" value="1"/>
</dbReference>
<protein>
    <recommendedName>
        <fullName evidence="3">Neuroendocrine protein 7B2</fullName>
    </recommendedName>
</protein>
<feature type="chain" id="PRO_5009315246" description="Neuroendocrine protein 7B2" evidence="10">
    <location>
        <begin position="18"/>
        <end position="188"/>
    </location>
</feature>
<keyword evidence="11" id="KW-1185">Reference proteome</keyword>
<feature type="region of interest" description="Disordered" evidence="9">
    <location>
        <begin position="25"/>
        <end position="49"/>
    </location>
</feature>
<evidence type="ECO:0000313" key="11">
    <source>
        <dbReference type="Proteomes" id="UP000095281"/>
    </source>
</evidence>
<accession>A0A1I8AYE6</accession>